<dbReference type="Gene3D" id="3.40.190.10">
    <property type="entry name" value="Periplasmic binding protein-like II"/>
    <property type="match status" value="2"/>
</dbReference>
<dbReference type="EMBL" id="JACCKB010000003">
    <property type="protein sequence ID" value="NYZ65112.1"/>
    <property type="molecule type" value="Genomic_DNA"/>
</dbReference>
<evidence type="ECO:0000256" key="3">
    <source>
        <dbReference type="SAM" id="SignalP"/>
    </source>
</evidence>
<evidence type="ECO:0000259" key="4">
    <source>
        <dbReference type="Pfam" id="PF00497"/>
    </source>
</evidence>
<dbReference type="Proteomes" id="UP000569732">
    <property type="component" value="Unassembled WGS sequence"/>
</dbReference>
<dbReference type="PANTHER" id="PTHR35936">
    <property type="entry name" value="MEMBRANE-BOUND LYTIC MUREIN TRANSGLYCOSYLASE F"/>
    <property type="match status" value="1"/>
</dbReference>
<evidence type="ECO:0000313" key="5">
    <source>
        <dbReference type="EMBL" id="NYZ65112.1"/>
    </source>
</evidence>
<organism evidence="5 6">
    <name type="scientific">Spartinivicinus marinus</name>
    <dbReference type="NCBI Taxonomy" id="2994442"/>
    <lineage>
        <taxon>Bacteria</taxon>
        <taxon>Pseudomonadati</taxon>
        <taxon>Pseudomonadota</taxon>
        <taxon>Gammaproteobacteria</taxon>
        <taxon>Oceanospirillales</taxon>
        <taxon>Zooshikellaceae</taxon>
        <taxon>Spartinivicinus</taxon>
    </lineage>
</organism>
<name>A0A853I136_9GAMM</name>
<evidence type="ECO:0000313" key="6">
    <source>
        <dbReference type="Proteomes" id="UP000569732"/>
    </source>
</evidence>
<dbReference type="RefSeq" id="WP_180567137.1">
    <property type="nucleotide sequence ID" value="NZ_JACCKB010000003.1"/>
</dbReference>
<comment type="similarity">
    <text evidence="1">Belongs to the bacterial solute-binding protein 3 family.</text>
</comment>
<dbReference type="SUPFAM" id="SSF53850">
    <property type="entry name" value="Periplasmic binding protein-like II"/>
    <property type="match status" value="1"/>
</dbReference>
<dbReference type="InterPro" id="IPR001638">
    <property type="entry name" value="Solute-binding_3/MltF_N"/>
</dbReference>
<feature type="signal peptide" evidence="3">
    <location>
        <begin position="1"/>
        <end position="19"/>
    </location>
</feature>
<keyword evidence="2 3" id="KW-0732">Signal</keyword>
<sequence length="267" mass="30376">MKRVIAWCWAVLAATSAHAEQPVTVFADDAYPPYSYVHEGKMTGIYTEVLQEAFKQMTDYKVQIRPTPWKRGLKFLEQGVGFALYPPYLRKKARPYIGPYSVPILAEQLVVVCREEVFAEGPRTDWPYDYIGLTIGRNSGFETFSVDFWRLVASDKIKVESAGGTRINLLKVAKNRIPCYANDKLSIFWELKQMEKDGEYKPSEHGRIVEGVVISAEWGHVGYTNQGGGRFPFKNDFVEQLDIIIEKMKSSGRVNKIVERYAGSQAN</sequence>
<protein>
    <submittedName>
        <fullName evidence="5">Transporter substrate-binding domain-containing protein</fullName>
    </submittedName>
</protein>
<feature type="domain" description="Solute-binding protein family 3/N-terminal" evidence="4">
    <location>
        <begin position="24"/>
        <end position="263"/>
    </location>
</feature>
<evidence type="ECO:0000256" key="1">
    <source>
        <dbReference type="ARBA" id="ARBA00010333"/>
    </source>
</evidence>
<dbReference type="PANTHER" id="PTHR35936:SF25">
    <property type="entry name" value="ABC TRANSPORTER SUBSTRATE-BINDING PROTEIN"/>
    <property type="match status" value="1"/>
</dbReference>
<feature type="chain" id="PRO_5032655099" evidence="3">
    <location>
        <begin position="20"/>
        <end position="267"/>
    </location>
</feature>
<comment type="caution">
    <text evidence="5">The sequence shown here is derived from an EMBL/GenBank/DDBJ whole genome shotgun (WGS) entry which is preliminary data.</text>
</comment>
<dbReference type="Pfam" id="PF00497">
    <property type="entry name" value="SBP_bac_3"/>
    <property type="match status" value="1"/>
</dbReference>
<reference evidence="5 6" key="1">
    <citation type="submission" date="2020-07" db="EMBL/GenBank/DDBJ databases">
        <title>Endozoicomonas sp. nov., isolated from sediment.</title>
        <authorList>
            <person name="Gu T."/>
        </authorList>
    </citation>
    <scope>NUCLEOTIDE SEQUENCE [LARGE SCALE GENOMIC DNA]</scope>
    <source>
        <strain evidence="5 6">SM1973</strain>
    </source>
</reference>
<accession>A0A853I136</accession>
<gene>
    <name evidence="5" type="ORF">H0A36_03760</name>
</gene>
<proteinExistence type="inferred from homology"/>
<keyword evidence="6" id="KW-1185">Reference proteome</keyword>
<dbReference type="AlphaFoldDB" id="A0A853I136"/>
<evidence type="ECO:0000256" key="2">
    <source>
        <dbReference type="ARBA" id="ARBA00022729"/>
    </source>
</evidence>